<protein>
    <submittedName>
        <fullName evidence="3">Uncharacterized protein</fullName>
    </submittedName>
</protein>
<proteinExistence type="predicted"/>
<name>A0A0A3IK40_9BACI</name>
<sequence length="347" mass="40124">MNEVLVFFRVDASLKIGLGHVMRCLTLSEELQRRGVKVIFISAALEGNIIQLINDRGIEVHPVVSNTLKVDYEQTKNVLNNYTSKYKVLIIDSYIHDVEWETLIKRHADLLISIDDNPRFHNVDILIDNNYKAEMITFYKEYMLETKKLLGSPYVLVRSEFIDYRKKDIEQDLVVHIFFGGADYKNYTYLYSDKILRYIKKIKVHAVVSNTFSYEETLRKLKSQYGSRFEYSISPKNMAKVMENCRIALGAPGTTTWERLAIGLPCAYLATNSNQIPILREIQNNKLGIYLGEATKETPLEQVQNFMQFIKNKDLQIEIAENGKKLIDGKGSKRITDFIINTLQGRK</sequence>
<evidence type="ECO:0000313" key="4">
    <source>
        <dbReference type="Proteomes" id="UP000030437"/>
    </source>
</evidence>
<evidence type="ECO:0000313" key="3">
    <source>
        <dbReference type="EMBL" id="KGR83800.1"/>
    </source>
</evidence>
<accession>A0A0A3IK40</accession>
<gene>
    <name evidence="3" type="ORF">CD32_13940</name>
</gene>
<keyword evidence="4" id="KW-1185">Reference proteome</keyword>
<feature type="active site" description="Proton acceptor" evidence="1">
    <location>
        <position position="20"/>
    </location>
</feature>
<comment type="caution">
    <text evidence="3">The sequence shown here is derived from an EMBL/GenBank/DDBJ whole genome shotgun (WGS) entry which is preliminary data.</text>
</comment>
<dbReference type="InterPro" id="IPR020023">
    <property type="entry name" value="PseG"/>
</dbReference>
<evidence type="ECO:0000256" key="2">
    <source>
        <dbReference type="PIRSR" id="PIRSR620023-2"/>
    </source>
</evidence>
<dbReference type="NCBIfam" id="TIGR03590">
    <property type="entry name" value="PseG"/>
    <property type="match status" value="1"/>
</dbReference>
<feature type="binding site" evidence="2">
    <location>
        <position position="158"/>
    </location>
    <ligand>
        <name>substrate</name>
    </ligand>
</feature>
<dbReference type="Gene3D" id="3.40.50.2000">
    <property type="entry name" value="Glycogen Phosphorylase B"/>
    <property type="match status" value="1"/>
</dbReference>
<dbReference type="RefSeq" id="WP_036155652.1">
    <property type="nucleotide sequence ID" value="NZ_AVCX01000004.1"/>
</dbReference>
<dbReference type="OrthoDB" id="9805604at2"/>
<organism evidence="3 4">
    <name type="scientific">Lysinibacillus odysseyi 34hs-1 = NBRC 100172</name>
    <dbReference type="NCBI Taxonomy" id="1220589"/>
    <lineage>
        <taxon>Bacteria</taxon>
        <taxon>Bacillati</taxon>
        <taxon>Bacillota</taxon>
        <taxon>Bacilli</taxon>
        <taxon>Bacillales</taxon>
        <taxon>Bacillaceae</taxon>
        <taxon>Lysinibacillus</taxon>
    </lineage>
</organism>
<dbReference type="SUPFAM" id="SSF53756">
    <property type="entry name" value="UDP-Glycosyltransferase/glycogen phosphorylase"/>
    <property type="match status" value="1"/>
</dbReference>
<evidence type="ECO:0000256" key="1">
    <source>
        <dbReference type="PIRSR" id="PIRSR620023-1"/>
    </source>
</evidence>
<dbReference type="STRING" id="1220589.CD32_13940"/>
<feature type="binding site" evidence="2">
    <location>
        <position position="258"/>
    </location>
    <ligand>
        <name>substrate</name>
    </ligand>
</feature>
<reference evidence="3 4" key="1">
    <citation type="submission" date="2014-02" db="EMBL/GenBank/DDBJ databases">
        <title>Draft genome sequence of Lysinibacillus odysseyi NBRC 100172.</title>
        <authorList>
            <person name="Zhang F."/>
            <person name="Wang G."/>
            <person name="Zhang L."/>
        </authorList>
    </citation>
    <scope>NUCLEOTIDE SEQUENCE [LARGE SCALE GENOMIC DNA]</scope>
    <source>
        <strain evidence="3 4">NBRC 100172</strain>
    </source>
</reference>
<dbReference type="Gene3D" id="3.40.50.11190">
    <property type="match status" value="1"/>
</dbReference>
<dbReference type="AlphaFoldDB" id="A0A0A3IK40"/>
<dbReference type="EMBL" id="JPVP01000057">
    <property type="protein sequence ID" value="KGR83800.1"/>
    <property type="molecule type" value="Genomic_DNA"/>
</dbReference>
<dbReference type="Proteomes" id="UP000030437">
    <property type="component" value="Unassembled WGS sequence"/>
</dbReference>
<dbReference type="eggNOG" id="COG3980">
    <property type="taxonomic scope" value="Bacteria"/>
</dbReference>